<sequence>MDNELQANNPGQIVDITTIYKLINHCLSQGKPFINPVANNLIDGNPINFGVEEDSLMLASLTLFSKADITYMLKQKRLEPHFRITQQFLSKNANLVSCDTLFSKLKGHNHGNFIKKQYPSGINHISMPLFSLSKQYAVLHAGYECGPMCGYGAYYIVRKTPQGWNIIHTFKDPVY</sequence>
<evidence type="ECO:0000313" key="1">
    <source>
        <dbReference type="EMBL" id="KOS04735.1"/>
    </source>
</evidence>
<accession>A0A0M8M8I1</accession>
<reference evidence="1 2" key="1">
    <citation type="submission" date="2015-08" db="EMBL/GenBank/DDBJ databases">
        <title>Whole genome sequence of Flavobacterium akiainvivens IK-1T, from decaying Wikstroemia oahuensis, an endemic Hawaiian shrub.</title>
        <authorList>
            <person name="Wan X."/>
            <person name="Hou S."/>
            <person name="Saito J."/>
            <person name="Donachie S."/>
        </authorList>
    </citation>
    <scope>NUCLEOTIDE SEQUENCE [LARGE SCALE GENOMIC DNA]</scope>
    <source>
        <strain evidence="1 2">IK-1</strain>
    </source>
</reference>
<dbReference type="STRING" id="1202724.AM493_00740"/>
<evidence type="ECO:0000313" key="2">
    <source>
        <dbReference type="Proteomes" id="UP000037755"/>
    </source>
</evidence>
<dbReference type="EMBL" id="LIYD01000005">
    <property type="protein sequence ID" value="KOS04735.1"/>
    <property type="molecule type" value="Genomic_DNA"/>
</dbReference>
<protein>
    <submittedName>
        <fullName evidence="1">Uncharacterized protein</fullName>
    </submittedName>
</protein>
<proteinExistence type="predicted"/>
<keyword evidence="2" id="KW-1185">Reference proteome</keyword>
<organism evidence="1 2">
    <name type="scientific">Flavobacterium akiainvivens</name>
    <dbReference type="NCBI Taxonomy" id="1202724"/>
    <lineage>
        <taxon>Bacteria</taxon>
        <taxon>Pseudomonadati</taxon>
        <taxon>Bacteroidota</taxon>
        <taxon>Flavobacteriia</taxon>
        <taxon>Flavobacteriales</taxon>
        <taxon>Flavobacteriaceae</taxon>
        <taxon>Flavobacterium</taxon>
    </lineage>
</organism>
<gene>
    <name evidence="1" type="ORF">AM493_00740</name>
</gene>
<comment type="caution">
    <text evidence="1">The sequence shown here is derived from an EMBL/GenBank/DDBJ whole genome shotgun (WGS) entry which is preliminary data.</text>
</comment>
<dbReference type="AlphaFoldDB" id="A0A0M8M8I1"/>
<dbReference type="Proteomes" id="UP000037755">
    <property type="component" value="Unassembled WGS sequence"/>
</dbReference>
<dbReference type="PATRIC" id="fig|1202724.3.peg.144"/>
<name>A0A0M8M8I1_9FLAO</name>